<dbReference type="PROSITE" id="PS51837">
    <property type="entry name" value="LITAF"/>
    <property type="match status" value="1"/>
</dbReference>
<evidence type="ECO:0000313" key="9">
    <source>
        <dbReference type="EMBL" id="KAG5683181.1"/>
    </source>
</evidence>
<feature type="domain" description="LITAF" evidence="8">
    <location>
        <begin position="54"/>
        <end position="135"/>
    </location>
</feature>
<comment type="similarity">
    <text evidence="4">Belongs to the CDIP1/LITAF family.</text>
</comment>
<comment type="subcellular location">
    <subcellularLocation>
        <location evidence="2">Endosome membrane</location>
        <topology evidence="2">Peripheral membrane protein</topology>
    </subcellularLocation>
    <subcellularLocation>
        <location evidence="1">Late endosome membrane</location>
    </subcellularLocation>
    <subcellularLocation>
        <location evidence="3">Lysosome membrane</location>
        <topology evidence="3">Peripheral membrane protein</topology>
        <orientation evidence="3">Cytoplasmic side</orientation>
    </subcellularLocation>
</comment>
<evidence type="ECO:0000256" key="5">
    <source>
        <dbReference type="ARBA" id="ARBA00022723"/>
    </source>
</evidence>
<protein>
    <recommendedName>
        <fullName evidence="8">LITAF domain-containing protein</fullName>
    </recommendedName>
</protein>
<evidence type="ECO:0000259" key="8">
    <source>
        <dbReference type="PROSITE" id="PS51837"/>
    </source>
</evidence>
<organism evidence="9 10">
    <name type="scientific">Polypedilum vanderplanki</name>
    <name type="common">Sleeping chironomid midge</name>
    <dbReference type="NCBI Taxonomy" id="319348"/>
    <lineage>
        <taxon>Eukaryota</taxon>
        <taxon>Metazoa</taxon>
        <taxon>Ecdysozoa</taxon>
        <taxon>Arthropoda</taxon>
        <taxon>Hexapoda</taxon>
        <taxon>Insecta</taxon>
        <taxon>Pterygota</taxon>
        <taxon>Neoptera</taxon>
        <taxon>Endopterygota</taxon>
        <taxon>Diptera</taxon>
        <taxon>Nematocera</taxon>
        <taxon>Chironomoidea</taxon>
        <taxon>Chironomidae</taxon>
        <taxon>Chironominae</taxon>
        <taxon>Polypedilum</taxon>
        <taxon>Polypedilum</taxon>
    </lineage>
</organism>
<dbReference type="Pfam" id="PF10601">
    <property type="entry name" value="zf-LITAF-like"/>
    <property type="match status" value="1"/>
</dbReference>
<name>A0A9J6CMJ6_POLVA</name>
<keyword evidence="5" id="KW-0479">Metal-binding</keyword>
<dbReference type="GO" id="GO:0031902">
    <property type="term" value="C:late endosome membrane"/>
    <property type="evidence" value="ECO:0007669"/>
    <property type="project" value="UniProtKB-SubCell"/>
</dbReference>
<evidence type="ECO:0000256" key="3">
    <source>
        <dbReference type="ARBA" id="ARBA00004630"/>
    </source>
</evidence>
<dbReference type="PANTHER" id="PTHR23292:SF6">
    <property type="entry name" value="FI16602P1-RELATED"/>
    <property type="match status" value="1"/>
</dbReference>
<dbReference type="OrthoDB" id="5599753at2759"/>
<proteinExistence type="inferred from homology"/>
<evidence type="ECO:0000256" key="4">
    <source>
        <dbReference type="ARBA" id="ARBA00005975"/>
    </source>
</evidence>
<dbReference type="AlphaFoldDB" id="A0A9J6CMJ6"/>
<dbReference type="PANTHER" id="PTHR23292">
    <property type="entry name" value="LIPOPOLYSACCHARIDE-INDUCED TUMOR NECROSIS FACTOR-ALPHA FACTOR"/>
    <property type="match status" value="1"/>
</dbReference>
<keyword evidence="10" id="KW-1185">Reference proteome</keyword>
<evidence type="ECO:0000256" key="2">
    <source>
        <dbReference type="ARBA" id="ARBA00004481"/>
    </source>
</evidence>
<reference evidence="9" key="1">
    <citation type="submission" date="2021-03" db="EMBL/GenBank/DDBJ databases">
        <title>Chromosome level genome of the anhydrobiotic midge Polypedilum vanderplanki.</title>
        <authorList>
            <person name="Yoshida Y."/>
            <person name="Kikawada T."/>
            <person name="Gusev O."/>
        </authorList>
    </citation>
    <scope>NUCLEOTIDE SEQUENCE</scope>
    <source>
        <strain evidence="9">NIAS01</strain>
        <tissue evidence="9">Whole body or cell culture</tissue>
    </source>
</reference>
<evidence type="ECO:0000256" key="1">
    <source>
        <dbReference type="ARBA" id="ARBA00004414"/>
    </source>
</evidence>
<accession>A0A9J6CMJ6</accession>
<dbReference type="InterPro" id="IPR006629">
    <property type="entry name" value="LITAF"/>
</dbReference>
<gene>
    <name evidence="9" type="ORF">PVAND_012477</name>
</gene>
<dbReference type="SMART" id="SM00714">
    <property type="entry name" value="LITAF"/>
    <property type="match status" value="1"/>
</dbReference>
<dbReference type="EMBL" id="JADBJN010000001">
    <property type="protein sequence ID" value="KAG5683181.1"/>
    <property type="molecule type" value="Genomic_DNA"/>
</dbReference>
<dbReference type="GO" id="GO:0005765">
    <property type="term" value="C:lysosomal membrane"/>
    <property type="evidence" value="ECO:0007669"/>
    <property type="project" value="UniProtKB-SubCell"/>
</dbReference>
<dbReference type="Proteomes" id="UP001107558">
    <property type="component" value="Chromosome 1"/>
</dbReference>
<dbReference type="GO" id="GO:0008270">
    <property type="term" value="F:zinc ion binding"/>
    <property type="evidence" value="ECO:0007669"/>
    <property type="project" value="TreeGrafter"/>
</dbReference>
<dbReference type="InterPro" id="IPR037519">
    <property type="entry name" value="LITAF_fam"/>
</dbReference>
<comment type="caution">
    <text evidence="9">The sequence shown here is derived from an EMBL/GenBank/DDBJ whole genome shotgun (WGS) entry which is preliminary data.</text>
</comment>
<keyword evidence="7" id="KW-0472">Membrane</keyword>
<evidence type="ECO:0000313" key="10">
    <source>
        <dbReference type="Proteomes" id="UP001107558"/>
    </source>
</evidence>
<sequence>MSEAPKLTVNEFDPQASGFILPTPSLLPPPAYNPSMTLPPEPQREFTVVHQPGIQTVKIEHSTITYGSESQKMTCMWCKSEINTHIEHKANTRTHLVAVLLTVVGLCLLPYICSSCQSQQHYCPNCKRFLGTHDN</sequence>
<keyword evidence="6" id="KW-0862">Zinc</keyword>
<evidence type="ECO:0000256" key="6">
    <source>
        <dbReference type="ARBA" id="ARBA00022833"/>
    </source>
</evidence>
<evidence type="ECO:0000256" key="7">
    <source>
        <dbReference type="ARBA" id="ARBA00023136"/>
    </source>
</evidence>